<dbReference type="AlphaFoldDB" id="A0A0D2KDW7"/>
<keyword evidence="1" id="KW-0812">Transmembrane</keyword>
<dbReference type="Proteomes" id="UP000054270">
    <property type="component" value="Unassembled WGS sequence"/>
</dbReference>
<keyword evidence="1" id="KW-1133">Transmembrane helix</keyword>
<gene>
    <name evidence="2" type="ORF">HYPSUDRAFT_210207</name>
</gene>
<organism evidence="2 3">
    <name type="scientific">Hypholoma sublateritium (strain FD-334 SS-4)</name>
    <dbReference type="NCBI Taxonomy" id="945553"/>
    <lineage>
        <taxon>Eukaryota</taxon>
        <taxon>Fungi</taxon>
        <taxon>Dikarya</taxon>
        <taxon>Basidiomycota</taxon>
        <taxon>Agaricomycotina</taxon>
        <taxon>Agaricomycetes</taxon>
        <taxon>Agaricomycetidae</taxon>
        <taxon>Agaricales</taxon>
        <taxon>Agaricineae</taxon>
        <taxon>Strophariaceae</taxon>
        <taxon>Hypholoma</taxon>
    </lineage>
</organism>
<accession>A0A0D2KDW7</accession>
<evidence type="ECO:0000313" key="2">
    <source>
        <dbReference type="EMBL" id="KJA12707.1"/>
    </source>
</evidence>
<protein>
    <submittedName>
        <fullName evidence="2">Uncharacterized protein</fullName>
    </submittedName>
</protein>
<reference evidence="3" key="1">
    <citation type="submission" date="2014-04" db="EMBL/GenBank/DDBJ databases">
        <title>Evolutionary Origins and Diversification of the Mycorrhizal Mutualists.</title>
        <authorList>
            <consortium name="DOE Joint Genome Institute"/>
            <consortium name="Mycorrhizal Genomics Consortium"/>
            <person name="Kohler A."/>
            <person name="Kuo A."/>
            <person name="Nagy L.G."/>
            <person name="Floudas D."/>
            <person name="Copeland A."/>
            <person name="Barry K.W."/>
            <person name="Cichocki N."/>
            <person name="Veneault-Fourrey C."/>
            <person name="LaButti K."/>
            <person name="Lindquist E.A."/>
            <person name="Lipzen A."/>
            <person name="Lundell T."/>
            <person name="Morin E."/>
            <person name="Murat C."/>
            <person name="Riley R."/>
            <person name="Ohm R."/>
            <person name="Sun H."/>
            <person name="Tunlid A."/>
            <person name="Henrissat B."/>
            <person name="Grigoriev I.V."/>
            <person name="Hibbett D.S."/>
            <person name="Martin F."/>
        </authorList>
    </citation>
    <scope>NUCLEOTIDE SEQUENCE [LARGE SCALE GENOMIC DNA]</scope>
    <source>
        <strain evidence="3">FD-334 SS-4</strain>
    </source>
</reference>
<dbReference type="EMBL" id="KN817973">
    <property type="protein sequence ID" value="KJA12707.1"/>
    <property type="molecule type" value="Genomic_DNA"/>
</dbReference>
<name>A0A0D2KDW7_HYPSF</name>
<keyword evidence="1" id="KW-0472">Membrane</keyword>
<evidence type="ECO:0000256" key="1">
    <source>
        <dbReference type="SAM" id="Phobius"/>
    </source>
</evidence>
<feature type="transmembrane region" description="Helical" evidence="1">
    <location>
        <begin position="25"/>
        <end position="44"/>
    </location>
</feature>
<evidence type="ECO:0000313" key="3">
    <source>
        <dbReference type="Proteomes" id="UP000054270"/>
    </source>
</evidence>
<keyword evidence="3" id="KW-1185">Reference proteome</keyword>
<sequence>MSACVLERVVPRERVIKPRRVRHGLELWCIGFFVGLCVWLGRSLRLRAEGRRAHVLVHDEARGLQDTLLLPLAHCLRLCRTLVIVAGISGKVVQAGTSSQT</sequence>
<proteinExistence type="predicted"/>